<keyword evidence="5" id="KW-0732">Signal</keyword>
<dbReference type="EC" id="1.8.4.11" evidence="4"/>
<evidence type="ECO:0000256" key="3">
    <source>
        <dbReference type="ARBA" id="ARBA00048782"/>
    </source>
</evidence>
<dbReference type="OrthoDB" id="4174719at2"/>
<name>A0A432W3N4_9GAMM</name>
<comment type="catalytic activity">
    <reaction evidence="2 4">
        <text>L-methionyl-[protein] + [thioredoxin]-disulfide + H2O = L-methionyl-(S)-S-oxide-[protein] + [thioredoxin]-dithiol</text>
        <dbReference type="Rhea" id="RHEA:14217"/>
        <dbReference type="Rhea" id="RHEA-COMP:10698"/>
        <dbReference type="Rhea" id="RHEA-COMP:10700"/>
        <dbReference type="Rhea" id="RHEA-COMP:12313"/>
        <dbReference type="Rhea" id="RHEA-COMP:12315"/>
        <dbReference type="ChEBI" id="CHEBI:15377"/>
        <dbReference type="ChEBI" id="CHEBI:16044"/>
        <dbReference type="ChEBI" id="CHEBI:29950"/>
        <dbReference type="ChEBI" id="CHEBI:44120"/>
        <dbReference type="ChEBI" id="CHEBI:50058"/>
        <dbReference type="EC" id="1.8.4.11"/>
    </reaction>
</comment>
<dbReference type="PANTHER" id="PTHR43774">
    <property type="entry name" value="PEPTIDE METHIONINE SULFOXIDE REDUCTASE"/>
    <property type="match status" value="1"/>
</dbReference>
<gene>
    <name evidence="4 7" type="primary">msrA</name>
    <name evidence="7" type="ORF">CWE09_12390</name>
</gene>
<evidence type="ECO:0000256" key="5">
    <source>
        <dbReference type="SAM" id="SignalP"/>
    </source>
</evidence>
<proteinExistence type="inferred from homology"/>
<evidence type="ECO:0000313" key="8">
    <source>
        <dbReference type="Proteomes" id="UP000288293"/>
    </source>
</evidence>
<dbReference type="InterPro" id="IPR002569">
    <property type="entry name" value="Met_Sox_Rdtase_MsrA_dom"/>
</dbReference>
<dbReference type="RefSeq" id="WP_126804361.1">
    <property type="nucleotide sequence ID" value="NZ_PIPL01000003.1"/>
</dbReference>
<evidence type="ECO:0000259" key="6">
    <source>
        <dbReference type="Pfam" id="PF01625"/>
    </source>
</evidence>
<dbReference type="Pfam" id="PF01625">
    <property type="entry name" value="PMSR"/>
    <property type="match status" value="1"/>
</dbReference>
<dbReference type="AlphaFoldDB" id="A0A432W3N4"/>
<dbReference type="Proteomes" id="UP000288293">
    <property type="component" value="Unassembled WGS sequence"/>
</dbReference>
<feature type="domain" description="Peptide methionine sulphoxide reductase MsrA" evidence="6">
    <location>
        <begin position="38"/>
        <end position="187"/>
    </location>
</feature>
<feature type="chain" id="PRO_5019012495" description="Peptide methionine sulfoxide reductase MsrA" evidence="5">
    <location>
        <begin position="27"/>
        <end position="222"/>
    </location>
</feature>
<dbReference type="GO" id="GO:0008113">
    <property type="term" value="F:peptide-methionine (S)-S-oxide reductase activity"/>
    <property type="evidence" value="ECO:0007669"/>
    <property type="project" value="UniProtKB-UniRule"/>
</dbReference>
<dbReference type="InterPro" id="IPR036509">
    <property type="entry name" value="Met_Sox_Rdtase_MsrA_sf"/>
</dbReference>
<evidence type="ECO:0000256" key="4">
    <source>
        <dbReference type="HAMAP-Rule" id="MF_01401"/>
    </source>
</evidence>
<evidence type="ECO:0000313" key="7">
    <source>
        <dbReference type="EMBL" id="RUO23941.1"/>
    </source>
</evidence>
<reference evidence="7 8" key="1">
    <citation type="journal article" date="2011" name="Front. Microbiol.">
        <title>Genomic signatures of strain selection and enhancement in Bacillus atrophaeus var. globigii, a historical biowarfare simulant.</title>
        <authorList>
            <person name="Gibbons H.S."/>
            <person name="Broomall S.M."/>
            <person name="McNew L.A."/>
            <person name="Daligault H."/>
            <person name="Chapman C."/>
            <person name="Bruce D."/>
            <person name="Karavis M."/>
            <person name="Krepps M."/>
            <person name="McGregor P.A."/>
            <person name="Hong C."/>
            <person name="Park K.H."/>
            <person name="Akmal A."/>
            <person name="Feldman A."/>
            <person name="Lin J.S."/>
            <person name="Chang W.E."/>
            <person name="Higgs B.W."/>
            <person name="Demirev P."/>
            <person name="Lindquist J."/>
            <person name="Liem A."/>
            <person name="Fochler E."/>
            <person name="Read T.D."/>
            <person name="Tapia R."/>
            <person name="Johnson S."/>
            <person name="Bishop-Lilly K.A."/>
            <person name="Detter C."/>
            <person name="Han C."/>
            <person name="Sozhamannan S."/>
            <person name="Rosenzweig C.N."/>
            <person name="Skowronski E.W."/>
        </authorList>
    </citation>
    <scope>NUCLEOTIDE SEQUENCE [LARGE SCALE GENOMIC DNA]</scope>
    <source>
        <strain evidence="7 8">MLST1</strain>
    </source>
</reference>
<evidence type="ECO:0000256" key="2">
    <source>
        <dbReference type="ARBA" id="ARBA00047806"/>
    </source>
</evidence>
<feature type="signal peptide" evidence="5">
    <location>
        <begin position="1"/>
        <end position="26"/>
    </location>
</feature>
<comment type="function">
    <text evidence="4">Has an important function as a repair enzyme for proteins that have been inactivated by oxidation. Catalyzes the reversible oxidation-reduction of methionine sulfoxide in proteins to methionine.</text>
</comment>
<accession>A0A432W3N4</accession>
<dbReference type="Gene3D" id="3.30.1060.10">
    <property type="entry name" value="Peptide methionine sulphoxide reductase MsrA"/>
    <property type="match status" value="1"/>
</dbReference>
<comment type="catalytic activity">
    <reaction evidence="3 4">
        <text>[thioredoxin]-disulfide + L-methionine + H2O = L-methionine (S)-S-oxide + [thioredoxin]-dithiol</text>
        <dbReference type="Rhea" id="RHEA:19993"/>
        <dbReference type="Rhea" id="RHEA-COMP:10698"/>
        <dbReference type="Rhea" id="RHEA-COMP:10700"/>
        <dbReference type="ChEBI" id="CHEBI:15377"/>
        <dbReference type="ChEBI" id="CHEBI:29950"/>
        <dbReference type="ChEBI" id="CHEBI:50058"/>
        <dbReference type="ChEBI" id="CHEBI:57844"/>
        <dbReference type="ChEBI" id="CHEBI:58772"/>
        <dbReference type="EC" id="1.8.4.11"/>
    </reaction>
</comment>
<comment type="similarity">
    <text evidence="4">Belongs to the MsrA Met sulfoxide reductase family.</text>
</comment>
<dbReference type="PANTHER" id="PTHR43774:SF1">
    <property type="entry name" value="PEPTIDE METHIONINE SULFOXIDE REDUCTASE MSRA 2"/>
    <property type="match status" value="1"/>
</dbReference>
<protein>
    <recommendedName>
        <fullName evidence="4">Peptide methionine sulfoxide reductase MsrA</fullName>
        <shortName evidence="4">Protein-methionine-S-oxide reductase</shortName>
        <ecNumber evidence="4">1.8.4.11</ecNumber>
    </recommendedName>
    <alternativeName>
        <fullName evidence="4">Peptide-methionine (S)-S-oxide reductase</fullName>
        <shortName evidence="4">Peptide Met(O) reductase</shortName>
    </alternativeName>
</protein>
<dbReference type="HAMAP" id="MF_01401">
    <property type="entry name" value="MsrA"/>
    <property type="match status" value="1"/>
</dbReference>
<keyword evidence="8" id="KW-1185">Reference proteome</keyword>
<organism evidence="7 8">
    <name type="scientific">Aliidiomarina minuta</name>
    <dbReference type="NCBI Taxonomy" id="880057"/>
    <lineage>
        <taxon>Bacteria</taxon>
        <taxon>Pseudomonadati</taxon>
        <taxon>Pseudomonadota</taxon>
        <taxon>Gammaproteobacteria</taxon>
        <taxon>Alteromonadales</taxon>
        <taxon>Idiomarinaceae</taxon>
        <taxon>Aliidiomarina</taxon>
    </lineage>
</organism>
<dbReference type="NCBIfam" id="TIGR00401">
    <property type="entry name" value="msrA"/>
    <property type="match status" value="1"/>
</dbReference>
<dbReference type="PROSITE" id="PS51257">
    <property type="entry name" value="PROKAR_LIPOPROTEIN"/>
    <property type="match status" value="1"/>
</dbReference>
<dbReference type="EMBL" id="PIPL01000003">
    <property type="protein sequence ID" value="RUO23941.1"/>
    <property type="molecule type" value="Genomic_DNA"/>
</dbReference>
<dbReference type="SUPFAM" id="SSF55068">
    <property type="entry name" value="Peptide methionine sulfoxide reductase"/>
    <property type="match status" value="1"/>
</dbReference>
<evidence type="ECO:0000256" key="1">
    <source>
        <dbReference type="ARBA" id="ARBA00023002"/>
    </source>
</evidence>
<dbReference type="GO" id="GO:0033744">
    <property type="term" value="F:L-methionine:thioredoxin-disulfide S-oxidoreductase activity"/>
    <property type="evidence" value="ECO:0007669"/>
    <property type="project" value="RHEA"/>
</dbReference>
<comment type="caution">
    <text evidence="7">The sequence shown here is derived from an EMBL/GenBank/DDBJ whole genome shotgun (WGS) entry which is preliminary data.</text>
</comment>
<feature type="active site" evidence="4">
    <location>
        <position position="44"/>
    </location>
</feature>
<sequence length="222" mass="25434">MKNNLYMVLSGLLLMLISGCSSGSDAESERDLEAFAVATFAGGCFWCVEEGFEKLPGVHEAISGYTGGQTPDPTYEQVAGGRTSHTEAVQVYYDPEVIEYAGLLEAFWRMMDPNDAGGQFVDRGRQYRPEIFYHNEQQRQLAKASIARLAETGPFDEAIIVPVTALDEFYQAEDYHQNYYRENPIRYRFYTRNSGRYQFVEEVWGDEQQQDFTRFRDADLLE</sequence>
<keyword evidence="1 4" id="KW-0560">Oxidoreductase</keyword>